<dbReference type="Pfam" id="PF05157">
    <property type="entry name" value="MshEN"/>
    <property type="match status" value="1"/>
</dbReference>
<proteinExistence type="inferred from homology"/>
<evidence type="ECO:0000313" key="7">
    <source>
        <dbReference type="Proteomes" id="UP000585681"/>
    </source>
</evidence>
<dbReference type="EMBL" id="JACIEQ010000004">
    <property type="protein sequence ID" value="MBB4023050.1"/>
    <property type="molecule type" value="Genomic_DNA"/>
</dbReference>
<dbReference type="InterPro" id="IPR037257">
    <property type="entry name" value="T2SS_E_N_sf"/>
</dbReference>
<evidence type="ECO:0000256" key="4">
    <source>
        <dbReference type="SAM" id="Phobius"/>
    </source>
</evidence>
<dbReference type="InterPro" id="IPR007831">
    <property type="entry name" value="T2SS_GspE_N"/>
</dbReference>
<dbReference type="Proteomes" id="UP000585681">
    <property type="component" value="Unassembled WGS sequence"/>
</dbReference>
<dbReference type="InterPro" id="IPR029044">
    <property type="entry name" value="Nucleotide-diphossugar_trans"/>
</dbReference>
<keyword evidence="2" id="KW-0328">Glycosyltransferase</keyword>
<feature type="transmembrane region" description="Helical" evidence="4">
    <location>
        <begin position="516"/>
        <end position="541"/>
    </location>
</feature>
<reference evidence="6" key="1">
    <citation type="submission" date="2020-08" db="EMBL/GenBank/DDBJ databases">
        <title>Genomic Encyclopedia of Type Strains, Phase IV (KMG-IV): sequencing the most valuable type-strain genomes for metagenomic binning, comparative biology and taxonomic classification.</title>
        <authorList>
            <person name="Goeker M."/>
        </authorList>
    </citation>
    <scope>NUCLEOTIDE SEQUENCE [LARGE SCALE GENOMIC DNA]</scope>
    <source>
        <strain evidence="6">DSM 105040</strain>
    </source>
</reference>
<evidence type="ECO:0000259" key="5">
    <source>
        <dbReference type="Pfam" id="PF05157"/>
    </source>
</evidence>
<accession>A0A840CCY7</accession>
<dbReference type="Pfam" id="PF13641">
    <property type="entry name" value="Glyco_tranf_2_3"/>
    <property type="match status" value="1"/>
</dbReference>
<name>A0A840CCY7_9RHOB</name>
<dbReference type="SUPFAM" id="SSF53448">
    <property type="entry name" value="Nucleotide-diphospho-sugar transferases"/>
    <property type="match status" value="1"/>
</dbReference>
<feature type="domain" description="Type II secretion system protein GspE N-terminal" evidence="5">
    <location>
        <begin position="86"/>
        <end position="159"/>
    </location>
</feature>
<feature type="transmembrane region" description="Helical" evidence="4">
    <location>
        <begin position="553"/>
        <end position="574"/>
    </location>
</feature>
<evidence type="ECO:0000256" key="2">
    <source>
        <dbReference type="ARBA" id="ARBA00022676"/>
    </source>
</evidence>
<organism evidence="6 7">
    <name type="scientific">Actibacterium naphthalenivorans</name>
    <dbReference type="NCBI Taxonomy" id="1614693"/>
    <lineage>
        <taxon>Bacteria</taxon>
        <taxon>Pseudomonadati</taxon>
        <taxon>Pseudomonadota</taxon>
        <taxon>Alphaproteobacteria</taxon>
        <taxon>Rhodobacterales</taxon>
        <taxon>Roseobacteraceae</taxon>
        <taxon>Actibacterium</taxon>
    </lineage>
</organism>
<dbReference type="Gene3D" id="1.10.40.70">
    <property type="match status" value="1"/>
</dbReference>
<dbReference type="SUPFAM" id="SSF160246">
    <property type="entry name" value="EspE N-terminal domain-like"/>
    <property type="match status" value="1"/>
</dbReference>
<dbReference type="GO" id="GO:0016757">
    <property type="term" value="F:glycosyltransferase activity"/>
    <property type="evidence" value="ECO:0007669"/>
    <property type="project" value="UniProtKB-KW"/>
</dbReference>
<dbReference type="PANTHER" id="PTHR43630:SF1">
    <property type="entry name" value="POLY-BETA-1,6-N-ACETYL-D-GLUCOSAMINE SYNTHASE"/>
    <property type="match status" value="1"/>
</dbReference>
<feature type="transmembrane region" description="Helical" evidence="4">
    <location>
        <begin position="192"/>
        <end position="209"/>
    </location>
</feature>
<dbReference type="Gene3D" id="3.90.550.10">
    <property type="entry name" value="Spore Coat Polysaccharide Biosynthesis Protein SpsA, Chain A"/>
    <property type="match status" value="1"/>
</dbReference>
<evidence type="ECO:0000313" key="6">
    <source>
        <dbReference type="EMBL" id="MBB4023050.1"/>
    </source>
</evidence>
<dbReference type="RefSeq" id="WP_082386752.1">
    <property type="nucleotide sequence ID" value="NZ_JACIEQ010000004.1"/>
</dbReference>
<dbReference type="PANTHER" id="PTHR43630">
    <property type="entry name" value="POLY-BETA-1,6-N-ACETYL-D-GLUCOSAMINE SYNTHASE"/>
    <property type="match status" value="1"/>
</dbReference>
<keyword evidence="7" id="KW-1185">Reference proteome</keyword>
<protein>
    <submittedName>
        <fullName evidence="6">Cellulose synthase/poly-beta-1,6-N-acetylglucosamine synthase-like glycosyltransferase</fullName>
    </submittedName>
</protein>
<keyword evidence="3 6" id="KW-0808">Transferase</keyword>
<evidence type="ECO:0000256" key="1">
    <source>
        <dbReference type="ARBA" id="ARBA00006739"/>
    </source>
</evidence>
<keyword evidence="4" id="KW-0472">Membrane</keyword>
<sequence length="634" mass="70522">MAPSALNRPAAQALRLAPAPRPRRIRRPLGDILVETGALSPADLTKALALQARQNLRLGDILLAHGMVGEADLTRALAEQYDALPVDLEALPPDPRLIDEMGIRTCLEEAALPVRRLGGATIVATARPEAFEALRRRLPDGFGEPVMAFACERDLHRAILATRNRHLTECAETRVAEAESCRFWYGQAPRNILGAGLAVLATAAVLAPTSTLTLLTVWALMTLLATTLLKIAAAVTTLRARRAAPPGPPPERPAIARLPVVSVMVPLFREEDIVPRLVARLGRLTYPKELLDICLVTEEDDDTTRAMLDTARLPYWMRVISVPTGSLKTKPRALNFALDFCRGTIIGVYDAEDAPEPDQIHRIVRRFHERGPDVACLQGVLDFYNTEKNWFSRCFTIEYASWFRLILPGVARLGLVVPLGGTTLFFRRDALEELGAWDAHNVTEDADLGVRLARHGYRTELIGTVTREEANCRLWPWVKQRSRWLKGYAMTWTVHMRDPRRLWRDLGPWRFAGVQILLLGTVSQFLLVPLMWSFWLIVLGLPHVMSDVMTPPVMLGVGALFLAAELTNILLGMIGAHLGGKRGLWGWVPTMHVYYPLAALATYKALFEMVVRPFYWDKTSHGIADEDPGDGSDI</sequence>
<gene>
    <name evidence="6" type="ORF">GGR17_002872</name>
</gene>
<keyword evidence="4" id="KW-1133">Transmembrane helix</keyword>
<evidence type="ECO:0000256" key="3">
    <source>
        <dbReference type="ARBA" id="ARBA00022679"/>
    </source>
</evidence>
<comment type="similarity">
    <text evidence="1">Belongs to the glycosyltransferase 2 family.</text>
</comment>
<comment type="caution">
    <text evidence="6">The sequence shown here is derived from an EMBL/GenBank/DDBJ whole genome shotgun (WGS) entry which is preliminary data.</text>
</comment>
<dbReference type="AlphaFoldDB" id="A0A840CCY7"/>
<keyword evidence="4" id="KW-0812">Transmembrane</keyword>
<feature type="transmembrane region" description="Helical" evidence="4">
    <location>
        <begin position="215"/>
        <end position="235"/>
    </location>
</feature>